<reference evidence="9 10" key="1">
    <citation type="submission" date="2024-02" db="EMBL/GenBank/DDBJ databases">
        <title>Bacterial strain from lacustrine sediment.</title>
        <authorList>
            <person name="Petit C."/>
            <person name="Fadhlaoui K."/>
        </authorList>
    </citation>
    <scope>NUCLEOTIDE SEQUENCE [LARGE SCALE GENOMIC DNA]</scope>
    <source>
        <strain evidence="9 10">IPX-CK</strain>
    </source>
</reference>
<comment type="subcellular location">
    <subcellularLocation>
        <location evidence="1">Cell membrane</location>
        <topology evidence="1">Multi-pass membrane protein</topology>
    </subcellularLocation>
</comment>
<keyword evidence="5 8" id="KW-0812">Transmembrane</keyword>
<proteinExistence type="predicted"/>
<evidence type="ECO:0000256" key="3">
    <source>
        <dbReference type="ARBA" id="ARBA00022676"/>
    </source>
</evidence>
<evidence type="ECO:0000256" key="1">
    <source>
        <dbReference type="ARBA" id="ARBA00004651"/>
    </source>
</evidence>
<keyword evidence="3" id="KW-0328">Glycosyltransferase</keyword>
<name>A0ABZ3ET90_9FIRM</name>
<dbReference type="RefSeq" id="WP_342757041.1">
    <property type="nucleotide sequence ID" value="NZ_CP146256.1"/>
</dbReference>
<dbReference type="InterPro" id="IPR018674">
    <property type="entry name" value="DUF2142_membrane"/>
</dbReference>
<keyword evidence="4" id="KW-0808">Transferase</keyword>
<dbReference type="Proteomes" id="UP001451571">
    <property type="component" value="Chromosome"/>
</dbReference>
<feature type="transmembrane region" description="Helical" evidence="8">
    <location>
        <begin position="249"/>
        <end position="265"/>
    </location>
</feature>
<dbReference type="PROSITE" id="PS51257">
    <property type="entry name" value="PROKAR_LIPOPROTEIN"/>
    <property type="match status" value="1"/>
</dbReference>
<evidence type="ECO:0000256" key="7">
    <source>
        <dbReference type="ARBA" id="ARBA00023136"/>
    </source>
</evidence>
<dbReference type="Pfam" id="PF09913">
    <property type="entry name" value="DUF2142"/>
    <property type="match status" value="1"/>
</dbReference>
<feature type="transmembrane region" description="Helical" evidence="8">
    <location>
        <begin position="190"/>
        <end position="205"/>
    </location>
</feature>
<keyword evidence="10" id="KW-1185">Reference proteome</keyword>
<dbReference type="InterPro" id="IPR050297">
    <property type="entry name" value="LipidA_mod_glycosyltrf_83"/>
</dbReference>
<feature type="transmembrane region" description="Helical" evidence="8">
    <location>
        <begin position="461"/>
        <end position="483"/>
    </location>
</feature>
<keyword evidence="6 8" id="KW-1133">Transmembrane helix</keyword>
<dbReference type="PANTHER" id="PTHR33908:SF11">
    <property type="entry name" value="MEMBRANE PROTEIN"/>
    <property type="match status" value="1"/>
</dbReference>
<dbReference type="EMBL" id="CP146256">
    <property type="protein sequence ID" value="XAH73434.1"/>
    <property type="molecule type" value="Genomic_DNA"/>
</dbReference>
<feature type="transmembrane region" description="Helical" evidence="8">
    <location>
        <begin position="399"/>
        <end position="419"/>
    </location>
</feature>
<keyword evidence="7 8" id="KW-0472">Membrane</keyword>
<accession>A0ABZ3ET90</accession>
<feature type="transmembrane region" description="Helical" evidence="8">
    <location>
        <begin position="162"/>
        <end position="178"/>
    </location>
</feature>
<feature type="transmembrane region" description="Helical" evidence="8">
    <location>
        <begin position="105"/>
        <end position="126"/>
    </location>
</feature>
<sequence>MKGLTFKREENGKGWERTGEIIFYLLVFLAIACFAMLQTYGDPPDEINRFKVVNFIRNHGRLPYGGDPEVILNGYGASYAFQPILTYMIQGYLLRFLGLFTTDGYVLLLAARMVNVCFGVLMAYYVRLISKEVWKNPYIQWTFTLLVVFLPQNIFIHSYVNTDSMAMLSVAMIFYALLRARRRRYDKKDCILLATGIILCAMSYYNAYGIILSAILIFIINFVYMASGQEGGAGKKKLEVKWREMLRKGGFISVIVLLGIGWWFVRNAFLYGGDFIAMNARLECAIETATAEFNPLTRFTYQKEGIPLTEMLFDTGYITLLRDSFIAMFGPMLIPTHGLIYIFYKRLWIIACVLAVMPVKKIGAKLSRRESSAGEGEKYLSEEASIWGYSYDTSRKDSVAFYACMALFCIITIGLSIYYSYTWEFQPQGRYILPVLIPFMHLVTIGVQKACIALEWFRMRVIGKVLCIGIMAYVMLAFAYSLFDRFMPYYLQGENMLSMYGKVLL</sequence>
<evidence type="ECO:0000256" key="6">
    <source>
        <dbReference type="ARBA" id="ARBA00022989"/>
    </source>
</evidence>
<evidence type="ECO:0000313" key="10">
    <source>
        <dbReference type="Proteomes" id="UP001451571"/>
    </source>
</evidence>
<keyword evidence="2" id="KW-1003">Cell membrane</keyword>
<organism evidence="9 10">
    <name type="scientific">Kineothrix sedimenti</name>
    <dbReference type="NCBI Taxonomy" id="3123317"/>
    <lineage>
        <taxon>Bacteria</taxon>
        <taxon>Bacillati</taxon>
        <taxon>Bacillota</taxon>
        <taxon>Clostridia</taxon>
        <taxon>Lachnospirales</taxon>
        <taxon>Lachnospiraceae</taxon>
        <taxon>Kineothrix</taxon>
    </lineage>
</organism>
<evidence type="ECO:0000256" key="4">
    <source>
        <dbReference type="ARBA" id="ARBA00022679"/>
    </source>
</evidence>
<feature type="transmembrane region" description="Helical" evidence="8">
    <location>
        <begin position="211"/>
        <end position="228"/>
    </location>
</feature>
<protein>
    <submittedName>
        <fullName evidence="9">DUF2142 domain-containing protein</fullName>
    </submittedName>
</protein>
<feature type="transmembrane region" description="Helical" evidence="8">
    <location>
        <begin position="431"/>
        <end position="454"/>
    </location>
</feature>
<evidence type="ECO:0000256" key="2">
    <source>
        <dbReference type="ARBA" id="ARBA00022475"/>
    </source>
</evidence>
<evidence type="ECO:0000256" key="5">
    <source>
        <dbReference type="ARBA" id="ARBA00022692"/>
    </source>
</evidence>
<dbReference type="PANTHER" id="PTHR33908">
    <property type="entry name" value="MANNOSYLTRANSFERASE YKCB-RELATED"/>
    <property type="match status" value="1"/>
</dbReference>
<gene>
    <name evidence="9" type="ORF">V6984_18320</name>
</gene>
<evidence type="ECO:0000256" key="8">
    <source>
        <dbReference type="SAM" id="Phobius"/>
    </source>
</evidence>
<evidence type="ECO:0000313" key="9">
    <source>
        <dbReference type="EMBL" id="XAH73434.1"/>
    </source>
</evidence>
<feature type="transmembrane region" description="Helical" evidence="8">
    <location>
        <begin position="21"/>
        <end position="41"/>
    </location>
</feature>